<keyword evidence="2" id="KW-1277">Toxin-antitoxin system</keyword>
<organism evidence="9 10">
    <name type="scientific">Sorangium cellulosum</name>
    <name type="common">Polyangium cellulosum</name>
    <dbReference type="NCBI Taxonomy" id="56"/>
    <lineage>
        <taxon>Bacteria</taxon>
        <taxon>Pseudomonadati</taxon>
        <taxon>Myxococcota</taxon>
        <taxon>Polyangia</taxon>
        <taxon>Polyangiales</taxon>
        <taxon>Polyangiaceae</taxon>
        <taxon>Sorangium</taxon>
    </lineage>
</organism>
<feature type="domain" description="PIN" evidence="8">
    <location>
        <begin position="7"/>
        <end position="61"/>
    </location>
</feature>
<dbReference type="SUPFAM" id="SSF88723">
    <property type="entry name" value="PIN domain-like"/>
    <property type="match status" value="1"/>
</dbReference>
<dbReference type="Pfam" id="PF01850">
    <property type="entry name" value="PIN"/>
    <property type="match status" value="1"/>
</dbReference>
<evidence type="ECO:0000256" key="2">
    <source>
        <dbReference type="ARBA" id="ARBA00022649"/>
    </source>
</evidence>
<dbReference type="GO" id="GO:0016787">
    <property type="term" value="F:hydrolase activity"/>
    <property type="evidence" value="ECO:0007669"/>
    <property type="project" value="UniProtKB-KW"/>
</dbReference>
<keyword evidence="5" id="KW-0378">Hydrolase</keyword>
<keyword evidence="3" id="KW-0540">Nuclease</keyword>
<dbReference type="GO" id="GO:0046872">
    <property type="term" value="F:metal ion binding"/>
    <property type="evidence" value="ECO:0007669"/>
    <property type="project" value="UniProtKB-KW"/>
</dbReference>
<keyword evidence="6" id="KW-0460">Magnesium</keyword>
<evidence type="ECO:0000256" key="5">
    <source>
        <dbReference type="ARBA" id="ARBA00022801"/>
    </source>
</evidence>
<dbReference type="GO" id="GO:0004518">
    <property type="term" value="F:nuclease activity"/>
    <property type="evidence" value="ECO:0007669"/>
    <property type="project" value="UniProtKB-KW"/>
</dbReference>
<dbReference type="AlphaFoldDB" id="A0A150TAY3"/>
<evidence type="ECO:0000256" key="4">
    <source>
        <dbReference type="ARBA" id="ARBA00022723"/>
    </source>
</evidence>
<dbReference type="CDD" id="cd09881">
    <property type="entry name" value="PIN_VapC4-5_FitB-like"/>
    <property type="match status" value="1"/>
</dbReference>
<dbReference type="InterPro" id="IPR002716">
    <property type="entry name" value="PIN_dom"/>
</dbReference>
<evidence type="ECO:0000256" key="6">
    <source>
        <dbReference type="ARBA" id="ARBA00022842"/>
    </source>
</evidence>
<name>A0A150TAY3_SORCE</name>
<dbReference type="PANTHER" id="PTHR33653">
    <property type="entry name" value="RIBONUCLEASE VAPC2"/>
    <property type="match status" value="1"/>
</dbReference>
<protein>
    <recommendedName>
        <fullName evidence="8">PIN domain-containing protein</fullName>
    </recommendedName>
</protein>
<reference evidence="9 10" key="1">
    <citation type="submission" date="2014-02" db="EMBL/GenBank/DDBJ databases">
        <title>The small core and large imbalanced accessory genome model reveals a collaborative survival strategy of Sorangium cellulosum strains in nature.</title>
        <authorList>
            <person name="Han K."/>
            <person name="Peng R."/>
            <person name="Blom J."/>
            <person name="Li Y.-Z."/>
        </authorList>
    </citation>
    <scope>NUCLEOTIDE SEQUENCE [LARGE SCALE GENOMIC DNA]</scope>
    <source>
        <strain evidence="9 10">So0007-03</strain>
    </source>
</reference>
<comment type="caution">
    <text evidence="9">The sequence shown here is derived from an EMBL/GenBank/DDBJ whole genome shotgun (WGS) entry which is preliminary data.</text>
</comment>
<evidence type="ECO:0000313" key="9">
    <source>
        <dbReference type="EMBL" id="KYG01863.1"/>
    </source>
</evidence>
<evidence type="ECO:0000313" key="10">
    <source>
        <dbReference type="Proteomes" id="UP000075502"/>
    </source>
</evidence>
<dbReference type="EMBL" id="JEME01003217">
    <property type="protein sequence ID" value="KYG01863.1"/>
    <property type="molecule type" value="Genomic_DNA"/>
</dbReference>
<comment type="similarity">
    <text evidence="7">Belongs to the PINc/VapC protein family.</text>
</comment>
<dbReference type="InterPro" id="IPR029060">
    <property type="entry name" value="PIN-like_dom_sf"/>
</dbReference>
<comment type="cofactor">
    <cofactor evidence="1">
        <name>Mg(2+)</name>
        <dbReference type="ChEBI" id="CHEBI:18420"/>
    </cofactor>
</comment>
<gene>
    <name evidence="9" type="ORF">BE21_55765</name>
</gene>
<accession>A0A150TAY3</accession>
<keyword evidence="4" id="KW-0479">Metal-binding</keyword>
<dbReference type="InterPro" id="IPR050556">
    <property type="entry name" value="Type_II_TA_system_RNase"/>
</dbReference>
<sequence>MLATASLSFDDVAAERYAVIRAELEGRGQSIGANDLLIAAIALAHDLTLVTHNISEFSRVTGLRLEDWEAT</sequence>
<dbReference type="Proteomes" id="UP000075502">
    <property type="component" value="Unassembled WGS sequence"/>
</dbReference>
<dbReference type="PANTHER" id="PTHR33653:SF1">
    <property type="entry name" value="RIBONUCLEASE VAPC2"/>
    <property type="match status" value="1"/>
</dbReference>
<evidence type="ECO:0000256" key="7">
    <source>
        <dbReference type="ARBA" id="ARBA00038093"/>
    </source>
</evidence>
<evidence type="ECO:0000256" key="1">
    <source>
        <dbReference type="ARBA" id="ARBA00001946"/>
    </source>
</evidence>
<evidence type="ECO:0000259" key="8">
    <source>
        <dbReference type="Pfam" id="PF01850"/>
    </source>
</evidence>
<proteinExistence type="inferred from homology"/>
<evidence type="ECO:0000256" key="3">
    <source>
        <dbReference type="ARBA" id="ARBA00022722"/>
    </source>
</evidence>
<dbReference type="Gene3D" id="3.40.50.1010">
    <property type="entry name" value="5'-nuclease"/>
    <property type="match status" value="1"/>
</dbReference>